<protein>
    <submittedName>
        <fullName evidence="1">Uncharacterized protein</fullName>
    </submittedName>
</protein>
<gene>
    <name evidence="1" type="ORF">CHU92_14635</name>
</gene>
<dbReference type="Proteomes" id="UP000216605">
    <property type="component" value="Unassembled WGS sequence"/>
</dbReference>
<dbReference type="EMBL" id="NOXV01000304">
    <property type="protein sequence ID" value="OYQ32109.1"/>
    <property type="molecule type" value="Genomic_DNA"/>
</dbReference>
<keyword evidence="2" id="KW-1185">Reference proteome</keyword>
<proteinExistence type="predicted"/>
<accession>A0A255YSD6</accession>
<sequence>MTLSKEKILFLVHTEYHMMVALTIIADNFADATKYDIIIYQTEDYSKRRFQFQKDIHLLPNLNYIVIRYDENSNTFNEELFKAVHTISRTGFSRFVMFNHHSFLAIYLSRKLALKNTRIVLAPDGLKPYSNTRRMTPRWSLKTAIKFYKFIKGNRLSYFFHYPSLEYANLKEISLIYIHFPKAFLNFRNIVTKEVKVLESENSKHLVSRYFKFSTSNEEIFNNVIFFINQPLNNQDIYNFEIDLLEQIKLKFPHYKLVIKLHPLTDYDHVEKFKALNATIISETYPAELYIAQLKHSIVLSFWSTASLIDNPSCRFYWLYPMLQNRGIMLSYINIQNPTEHILEVSSIEQLQ</sequence>
<evidence type="ECO:0000313" key="2">
    <source>
        <dbReference type="Proteomes" id="UP000216605"/>
    </source>
</evidence>
<reference evidence="1 2" key="1">
    <citation type="submission" date="2017-07" db="EMBL/GenBank/DDBJ databases">
        <title>Flavobacterium cyanobacteriorum sp. nov., isolated from cyanobacterial aggregates in a eutrophic lake.</title>
        <authorList>
            <person name="Cai H."/>
        </authorList>
    </citation>
    <scope>NUCLEOTIDE SEQUENCE [LARGE SCALE GENOMIC DNA]</scope>
    <source>
        <strain evidence="1 2">TH021</strain>
    </source>
</reference>
<organism evidence="1 2">
    <name type="scientific">Flavobacterium cyanobacteriorum</name>
    <dbReference type="NCBI Taxonomy" id="2022802"/>
    <lineage>
        <taxon>Bacteria</taxon>
        <taxon>Pseudomonadati</taxon>
        <taxon>Bacteroidota</taxon>
        <taxon>Flavobacteriia</taxon>
        <taxon>Flavobacteriales</taxon>
        <taxon>Flavobacteriaceae</taxon>
        <taxon>Flavobacterium</taxon>
    </lineage>
</organism>
<name>A0A255YSD6_9FLAO</name>
<evidence type="ECO:0000313" key="1">
    <source>
        <dbReference type="EMBL" id="OYQ32109.1"/>
    </source>
</evidence>
<comment type="caution">
    <text evidence="1">The sequence shown here is derived from an EMBL/GenBank/DDBJ whole genome shotgun (WGS) entry which is preliminary data.</text>
</comment>
<dbReference type="AlphaFoldDB" id="A0A255YSD6"/>